<name>A0A1Q8EY63_9PSED</name>
<comment type="caution">
    <text evidence="2">The sequence shown here is derived from an EMBL/GenBank/DDBJ whole genome shotgun (WGS) entry which is preliminary data.</text>
</comment>
<organism evidence="2 3">
    <name type="scientific">Pseudomonas chlororaphis</name>
    <dbReference type="NCBI Taxonomy" id="587753"/>
    <lineage>
        <taxon>Bacteria</taxon>
        <taxon>Pseudomonadati</taxon>
        <taxon>Pseudomonadota</taxon>
        <taxon>Gammaproteobacteria</taxon>
        <taxon>Pseudomonadales</taxon>
        <taxon>Pseudomonadaceae</taxon>
        <taxon>Pseudomonas</taxon>
    </lineage>
</organism>
<evidence type="ECO:0000313" key="3">
    <source>
        <dbReference type="Proteomes" id="UP000185578"/>
    </source>
</evidence>
<dbReference type="InterPro" id="IPR054209">
    <property type="entry name" value="DUF6916"/>
</dbReference>
<dbReference type="Pfam" id="PF21880">
    <property type="entry name" value="DUF6916"/>
    <property type="match status" value="1"/>
</dbReference>
<feature type="domain" description="DUF6916" evidence="1">
    <location>
        <begin position="5"/>
        <end position="86"/>
    </location>
</feature>
<reference evidence="2 3" key="1">
    <citation type="submission" date="2016-12" db="EMBL/GenBank/DDBJ databases">
        <authorList>
            <person name="Song W.-J."/>
            <person name="Kurnit D.M."/>
        </authorList>
    </citation>
    <scope>NUCLEOTIDE SEQUENCE [LARGE SCALE GENOMIC DNA]</scope>
    <source>
        <strain evidence="2 3">PCL1601</strain>
    </source>
</reference>
<gene>
    <name evidence="2" type="ORF">BTN82_00215</name>
</gene>
<dbReference type="Proteomes" id="UP000185578">
    <property type="component" value="Unassembled WGS sequence"/>
</dbReference>
<sequence>MLHLLQSEHFQPLLGQPCNLLLPDGSVLPSHIESIKDSPQARMPNGARMPFCVELNSLEPTEFVDGLCDLELPGVGRLQDMFVSRVPALGRDPTLGYFFIAFN</sequence>
<dbReference type="RefSeq" id="WP_075117183.1">
    <property type="nucleotide sequence ID" value="NZ_MSCT01000001.1"/>
</dbReference>
<dbReference type="OrthoDB" id="6166219at2"/>
<dbReference type="AlphaFoldDB" id="A0A1Q8EY63"/>
<evidence type="ECO:0000259" key="1">
    <source>
        <dbReference type="Pfam" id="PF21880"/>
    </source>
</evidence>
<evidence type="ECO:0000313" key="2">
    <source>
        <dbReference type="EMBL" id="OLF56729.1"/>
    </source>
</evidence>
<dbReference type="EMBL" id="MSCT01000001">
    <property type="protein sequence ID" value="OLF56729.1"/>
    <property type="molecule type" value="Genomic_DNA"/>
</dbReference>
<proteinExistence type="predicted"/>
<accession>A0A1Q8EY63</accession>
<protein>
    <recommendedName>
        <fullName evidence="1">DUF6916 domain-containing protein</fullName>
    </recommendedName>
</protein>